<comment type="function">
    <text evidence="11">Catalyzes the oxidation of L-aspartate to iminoaspartate.</text>
</comment>
<evidence type="ECO:0000256" key="10">
    <source>
        <dbReference type="NCBIfam" id="TIGR00551"/>
    </source>
</evidence>
<comment type="catalytic activity">
    <reaction evidence="9">
        <text>L-aspartate + O2 = iminosuccinate + H2O2</text>
        <dbReference type="Rhea" id="RHEA:25876"/>
        <dbReference type="ChEBI" id="CHEBI:15379"/>
        <dbReference type="ChEBI" id="CHEBI:16240"/>
        <dbReference type="ChEBI" id="CHEBI:29991"/>
        <dbReference type="ChEBI" id="CHEBI:77875"/>
        <dbReference type="EC" id="1.4.3.16"/>
    </reaction>
    <physiologicalReaction direction="left-to-right" evidence="9">
        <dbReference type="Rhea" id="RHEA:25877"/>
    </physiologicalReaction>
</comment>
<organism evidence="14 15">
    <name type="scientific">Thermanaerovibrio velox DSM 12556</name>
    <dbReference type="NCBI Taxonomy" id="926567"/>
    <lineage>
        <taxon>Bacteria</taxon>
        <taxon>Thermotogati</taxon>
        <taxon>Synergistota</taxon>
        <taxon>Synergistia</taxon>
        <taxon>Synergistales</taxon>
        <taxon>Synergistaceae</taxon>
        <taxon>Thermanaerovibrio</taxon>
    </lineage>
</organism>
<keyword evidence="7 11" id="KW-0274">FAD</keyword>
<evidence type="ECO:0000313" key="14">
    <source>
        <dbReference type="EMBL" id="EHM09290.1"/>
    </source>
</evidence>
<dbReference type="SUPFAM" id="SSF46977">
    <property type="entry name" value="Succinate dehydrogenase/fumarate reductase flavoprotein C-terminal domain"/>
    <property type="match status" value="1"/>
</dbReference>
<dbReference type="SUPFAM" id="SSF51905">
    <property type="entry name" value="FAD/NAD(P)-binding domain"/>
    <property type="match status" value="1"/>
</dbReference>
<dbReference type="GO" id="GO:0008734">
    <property type="term" value="F:L-aspartate oxidase activity"/>
    <property type="evidence" value="ECO:0007669"/>
    <property type="project" value="UniProtKB-UniRule"/>
</dbReference>
<evidence type="ECO:0000256" key="7">
    <source>
        <dbReference type="ARBA" id="ARBA00022827"/>
    </source>
</evidence>
<dbReference type="SUPFAM" id="SSF56425">
    <property type="entry name" value="Succinate dehydrogenase/fumarate reductase flavoprotein, catalytic domain"/>
    <property type="match status" value="1"/>
</dbReference>
<keyword evidence="8 11" id="KW-0560">Oxidoreductase</keyword>
<dbReference type="Pfam" id="PF02910">
    <property type="entry name" value="Succ_DH_flav_C"/>
    <property type="match status" value="1"/>
</dbReference>
<evidence type="ECO:0000256" key="1">
    <source>
        <dbReference type="ARBA" id="ARBA00001974"/>
    </source>
</evidence>
<accession>H0UN11</accession>
<dbReference type="Proteomes" id="UP000005730">
    <property type="component" value="Chromosome"/>
</dbReference>
<feature type="domain" description="FAD-dependent oxidoreductase 2 FAD-binding" evidence="12">
    <location>
        <begin position="18"/>
        <end position="387"/>
    </location>
</feature>
<evidence type="ECO:0000256" key="11">
    <source>
        <dbReference type="RuleBase" id="RU362049"/>
    </source>
</evidence>
<comment type="cofactor">
    <cofactor evidence="1 11">
        <name>FAD</name>
        <dbReference type="ChEBI" id="CHEBI:57692"/>
    </cofactor>
</comment>
<feature type="domain" description="Fumarate reductase/succinate dehydrogenase flavoprotein-like C-terminal" evidence="13">
    <location>
        <begin position="433"/>
        <end position="504"/>
    </location>
</feature>
<dbReference type="InterPro" id="IPR005288">
    <property type="entry name" value="NadB"/>
</dbReference>
<dbReference type="Gene3D" id="3.50.50.60">
    <property type="entry name" value="FAD/NAD(P)-binding domain"/>
    <property type="match status" value="1"/>
</dbReference>
<dbReference type="Gene3D" id="1.20.58.100">
    <property type="entry name" value="Fumarate reductase/succinate dehydrogenase flavoprotein-like, C-terminal domain"/>
    <property type="match status" value="1"/>
</dbReference>
<dbReference type="AlphaFoldDB" id="H0UN11"/>
<dbReference type="eggNOG" id="COG0029">
    <property type="taxonomic scope" value="Bacteria"/>
</dbReference>
<comment type="similarity">
    <text evidence="3 11">Belongs to the FAD-dependent oxidoreductase 2 family. NadB subfamily.</text>
</comment>
<evidence type="ECO:0000256" key="4">
    <source>
        <dbReference type="ARBA" id="ARBA00012173"/>
    </source>
</evidence>
<dbReference type="UniPathway" id="UPA00253">
    <property type="reaction ID" value="UER00326"/>
</dbReference>
<evidence type="ECO:0000259" key="12">
    <source>
        <dbReference type="Pfam" id="PF00890"/>
    </source>
</evidence>
<dbReference type="InterPro" id="IPR027477">
    <property type="entry name" value="Succ_DH/fumarate_Rdtase_cat_sf"/>
</dbReference>
<keyword evidence="5 11" id="KW-0285">Flavoprotein</keyword>
<reference evidence="14 15" key="1">
    <citation type="submission" date="2011-10" db="EMBL/GenBank/DDBJ databases">
        <title>The Noncontiguous Finished genome of Thermanaerovibrio velox DSM 12556.</title>
        <authorList>
            <consortium name="US DOE Joint Genome Institute (JGI-PGF)"/>
            <person name="Lucas S."/>
            <person name="Copeland A."/>
            <person name="Lapidus A."/>
            <person name="Glavina del Rio T."/>
            <person name="Dalin E."/>
            <person name="Tice H."/>
            <person name="Bruce D."/>
            <person name="Goodwin L."/>
            <person name="Pitluck S."/>
            <person name="Peters L."/>
            <person name="Mikhailova N."/>
            <person name="Teshima H."/>
            <person name="Kyrpides N."/>
            <person name="Mavromatis K."/>
            <person name="Ivanova N."/>
            <person name="Markowitz V."/>
            <person name="Cheng J.-F."/>
            <person name="Hugenholtz P."/>
            <person name="Woyke T."/>
            <person name="Wu D."/>
            <person name="Spring S."/>
            <person name="Brambilla E.-M."/>
            <person name="Klenk H.-P."/>
            <person name="Eisen J.A."/>
        </authorList>
    </citation>
    <scope>NUCLEOTIDE SEQUENCE [LARGE SCALE GENOMIC DNA]</scope>
    <source>
        <strain evidence="14 15">DSM 12556</strain>
    </source>
</reference>
<comment type="pathway">
    <text evidence="2 11">Cofactor biosynthesis; NAD(+) biosynthesis; iminoaspartate from L-aspartate (oxidase route): step 1/1.</text>
</comment>
<dbReference type="EC" id="1.4.3.16" evidence="4 10"/>
<dbReference type="EMBL" id="CM001377">
    <property type="protein sequence ID" value="EHM09290.1"/>
    <property type="molecule type" value="Genomic_DNA"/>
</dbReference>
<protein>
    <recommendedName>
        <fullName evidence="4 10">L-aspartate oxidase</fullName>
        <ecNumber evidence="4 10">1.4.3.16</ecNumber>
    </recommendedName>
</protein>
<dbReference type="InterPro" id="IPR036188">
    <property type="entry name" value="FAD/NAD-bd_sf"/>
</dbReference>
<evidence type="ECO:0000256" key="6">
    <source>
        <dbReference type="ARBA" id="ARBA00022642"/>
    </source>
</evidence>
<evidence type="ECO:0000256" key="9">
    <source>
        <dbReference type="ARBA" id="ARBA00048305"/>
    </source>
</evidence>
<dbReference type="Gene3D" id="3.90.700.10">
    <property type="entry name" value="Succinate dehydrogenase/fumarate reductase flavoprotein, catalytic domain"/>
    <property type="match status" value="1"/>
</dbReference>
<dbReference type="HOGENOM" id="CLU_014312_3_0_0"/>
<dbReference type="NCBIfam" id="TIGR00551">
    <property type="entry name" value="nadB"/>
    <property type="match status" value="1"/>
</dbReference>
<dbReference type="GO" id="GO:0034628">
    <property type="term" value="P:'de novo' NAD+ biosynthetic process from L-aspartate"/>
    <property type="evidence" value="ECO:0007669"/>
    <property type="project" value="TreeGrafter"/>
</dbReference>
<keyword evidence="15" id="KW-1185">Reference proteome</keyword>
<evidence type="ECO:0000256" key="8">
    <source>
        <dbReference type="ARBA" id="ARBA00023002"/>
    </source>
</evidence>
<evidence type="ECO:0000256" key="2">
    <source>
        <dbReference type="ARBA" id="ARBA00004950"/>
    </source>
</evidence>
<sequence length="507" mass="55058">MRYLTSFAGEPSDHNRFDVIVIGAGVGGLFAALNLPHSMKTAVVMSALPKDTNSGLAQGGIAICQGPEDQESHVEDTLEAGCRHNDPEAVRVMVKESPDIAQDLMALGVEFDRNPDGSLKLTREGGHSKNRILHTKDSTGAEIVRALAKAARGRDNLTFFDNAFAVDIITDQFGSAGVLAVLGGATRCLFARHLVVATGGIGRLYERTTNMRYSSGDGIAMAIRAGASVLDMEFVQFHPTGLYSPSSQQSFLISEAVRGEGGILRSPKGEPFMRDEHPLKDLAPRDIVARAVTRQMLKHNSPFVYLDVTHLGGDFLRTRFPNIYHRCLEEGLDIARDWIPVRPVAHYLMGGISTDLWGRSSVEGLYACGEAARTGVHGANRLASNSLLEALVFAKRIARVIPDTPRPGLLPSYAGEPRHRGAEFPWDPTEAMERIRRIMTERAFVIRTAEGLRKAREELGEMLSSAGGADLSSIDHFEVINMIQVALSVVNGALSRPSSLGSHWIEG</sequence>
<gene>
    <name evidence="14" type="ORF">TheveDRAFT_0102</name>
</gene>
<evidence type="ECO:0000256" key="3">
    <source>
        <dbReference type="ARBA" id="ARBA00008562"/>
    </source>
</evidence>
<dbReference type="PANTHER" id="PTHR42716:SF2">
    <property type="entry name" value="L-ASPARTATE OXIDASE, CHLOROPLASTIC"/>
    <property type="match status" value="1"/>
</dbReference>
<proteinExistence type="inferred from homology"/>
<dbReference type="InterPro" id="IPR037099">
    <property type="entry name" value="Fum_R/Succ_DH_flav-like_C_sf"/>
</dbReference>
<dbReference type="GO" id="GO:0005737">
    <property type="term" value="C:cytoplasm"/>
    <property type="evidence" value="ECO:0007669"/>
    <property type="project" value="UniProtKB-SubCell"/>
</dbReference>
<keyword evidence="6 11" id="KW-0662">Pyridine nucleotide biosynthesis</keyword>
<evidence type="ECO:0000313" key="15">
    <source>
        <dbReference type="Proteomes" id="UP000005730"/>
    </source>
</evidence>
<dbReference type="InterPro" id="IPR003953">
    <property type="entry name" value="FAD-dep_OxRdtase_2_FAD-bd"/>
</dbReference>
<comment type="subcellular location">
    <subcellularLocation>
        <location evidence="11">Cytoplasm</location>
    </subcellularLocation>
</comment>
<dbReference type="Pfam" id="PF00890">
    <property type="entry name" value="FAD_binding_2"/>
    <property type="match status" value="1"/>
</dbReference>
<dbReference type="PRINTS" id="PR00368">
    <property type="entry name" value="FADPNR"/>
</dbReference>
<dbReference type="InterPro" id="IPR015939">
    <property type="entry name" value="Fum_Rdtase/Succ_DH_flav-like_C"/>
</dbReference>
<evidence type="ECO:0000259" key="13">
    <source>
        <dbReference type="Pfam" id="PF02910"/>
    </source>
</evidence>
<name>H0UN11_9BACT</name>
<dbReference type="RefSeq" id="WP_006582782.1">
    <property type="nucleotide sequence ID" value="NZ_CM001377.1"/>
</dbReference>
<dbReference type="FunFam" id="3.90.700.10:FF:000002">
    <property type="entry name" value="L-aspartate oxidase"/>
    <property type="match status" value="1"/>
</dbReference>
<evidence type="ECO:0000256" key="5">
    <source>
        <dbReference type="ARBA" id="ARBA00022630"/>
    </source>
</evidence>
<dbReference type="PANTHER" id="PTHR42716">
    <property type="entry name" value="L-ASPARTATE OXIDASE"/>
    <property type="match status" value="1"/>
</dbReference>
<dbReference type="STRING" id="926567.TheveDRAFT_0102"/>